<feature type="transmembrane region" description="Helical" evidence="7">
    <location>
        <begin position="12"/>
        <end position="30"/>
    </location>
</feature>
<evidence type="ECO:0000313" key="9">
    <source>
        <dbReference type="EMBL" id="MFC0082269.1"/>
    </source>
</evidence>
<keyword evidence="4 7" id="KW-1133">Transmembrane helix</keyword>
<dbReference type="Pfam" id="PF09924">
    <property type="entry name" value="LPG_synthase_C"/>
    <property type="match status" value="1"/>
</dbReference>
<feature type="transmembrane region" description="Helical" evidence="7">
    <location>
        <begin position="71"/>
        <end position="91"/>
    </location>
</feature>
<feature type="region of interest" description="Disordered" evidence="6">
    <location>
        <begin position="440"/>
        <end position="466"/>
    </location>
</feature>
<protein>
    <submittedName>
        <fullName evidence="9">Bifunctional lysylphosphatidylglycerol flippase/synthetase MprF</fullName>
    </submittedName>
</protein>
<comment type="caution">
    <text evidence="9">The sequence shown here is derived from an EMBL/GenBank/DDBJ whole genome shotgun (WGS) entry which is preliminary data.</text>
</comment>
<comment type="subcellular location">
    <subcellularLocation>
        <location evidence="1">Cell membrane</location>
        <topology evidence="1">Multi-pass membrane protein</topology>
    </subcellularLocation>
</comment>
<keyword evidence="10" id="KW-1185">Reference proteome</keyword>
<evidence type="ECO:0000256" key="5">
    <source>
        <dbReference type="ARBA" id="ARBA00023136"/>
    </source>
</evidence>
<organism evidence="9 10">
    <name type="scientific">Aciditerrimonas ferrireducens</name>
    <dbReference type="NCBI Taxonomy" id="667306"/>
    <lineage>
        <taxon>Bacteria</taxon>
        <taxon>Bacillati</taxon>
        <taxon>Actinomycetota</taxon>
        <taxon>Acidimicrobiia</taxon>
        <taxon>Acidimicrobiales</taxon>
        <taxon>Acidimicrobiaceae</taxon>
        <taxon>Aciditerrimonas</taxon>
    </lineage>
</organism>
<feature type="non-terminal residue" evidence="9">
    <location>
        <position position="1"/>
    </location>
</feature>
<evidence type="ECO:0000256" key="1">
    <source>
        <dbReference type="ARBA" id="ARBA00004651"/>
    </source>
</evidence>
<dbReference type="InterPro" id="IPR024320">
    <property type="entry name" value="LPG_synthase_C"/>
</dbReference>
<feature type="domain" description="Phosphatidylglycerol lysyltransferase C-terminal" evidence="8">
    <location>
        <begin position="107"/>
        <end position="400"/>
    </location>
</feature>
<gene>
    <name evidence="9" type="ORF">ACFFRE_08940</name>
</gene>
<evidence type="ECO:0000256" key="2">
    <source>
        <dbReference type="ARBA" id="ARBA00022475"/>
    </source>
</evidence>
<evidence type="ECO:0000313" key="10">
    <source>
        <dbReference type="Proteomes" id="UP001589788"/>
    </source>
</evidence>
<dbReference type="RefSeq" id="WP_377789802.1">
    <property type="nucleotide sequence ID" value="NZ_JBHLYQ010000085.1"/>
</dbReference>
<name>A0ABV6C3L6_9ACTN</name>
<evidence type="ECO:0000256" key="7">
    <source>
        <dbReference type="SAM" id="Phobius"/>
    </source>
</evidence>
<keyword evidence="3 7" id="KW-0812">Transmembrane</keyword>
<evidence type="ECO:0000256" key="4">
    <source>
        <dbReference type="ARBA" id="ARBA00022989"/>
    </source>
</evidence>
<accession>A0ABV6C3L6</accession>
<keyword evidence="5 7" id="KW-0472">Membrane</keyword>
<feature type="compositionally biased region" description="Polar residues" evidence="6">
    <location>
        <begin position="456"/>
        <end position="466"/>
    </location>
</feature>
<dbReference type="PANTHER" id="PTHR34697">
    <property type="entry name" value="PHOSPHATIDYLGLYCEROL LYSYLTRANSFERASE"/>
    <property type="match status" value="1"/>
</dbReference>
<keyword evidence="2" id="KW-1003">Cell membrane</keyword>
<evidence type="ECO:0000256" key="6">
    <source>
        <dbReference type="SAM" id="MobiDB-lite"/>
    </source>
</evidence>
<dbReference type="Proteomes" id="UP001589788">
    <property type="component" value="Unassembled WGS sequence"/>
</dbReference>
<reference evidence="9 10" key="1">
    <citation type="submission" date="2024-09" db="EMBL/GenBank/DDBJ databases">
        <authorList>
            <person name="Sun Q."/>
            <person name="Mori K."/>
        </authorList>
    </citation>
    <scope>NUCLEOTIDE SEQUENCE [LARGE SCALE GENOMIC DNA]</scope>
    <source>
        <strain evidence="9 10">JCM 15389</strain>
    </source>
</reference>
<evidence type="ECO:0000259" key="8">
    <source>
        <dbReference type="Pfam" id="PF09924"/>
    </source>
</evidence>
<dbReference type="EMBL" id="JBHLYQ010000085">
    <property type="protein sequence ID" value="MFC0082269.1"/>
    <property type="molecule type" value="Genomic_DNA"/>
</dbReference>
<sequence length="466" mass="50199">SLATAGRAVGGGLAVMVGAAWAAVALQGHLDGDGHRPMPPGRALLAVLERLWGDRQVAIPGRLDGFLSPSLLAAGVLAAVFLALLATRPVVERTRGSSAARVRARAIVARHSRGSLDYFALRHDKQLFFHGESVVAYRHLGGICLVSPDPIGPLHERQAVWSAFRRFADDRGWTVAVLGAGPSWLPVYRAAGLRPVYLGDEAVVDVQGFCLAGNQMKGLRQACTRVARHGYRARLCSPADLDPPTRAALARLAREGREGSRERGFSMMLGRFWAEEDPEVLLCLVLDPEGVPVAFCQFVPAPGIGGYSLDVTRRDHGPHPNGLVDFALVATIEHLRANGARSLSLNFATLRAVLAEETGGGLGTRVQRWALLRLSHVFQIESLWRFTAKYRPRWVPRYLCLENPEHLLPTLAALVRAEGLWDVPGFGRLVGAAARLRGRLPGGRSGRRTEPGGSGSAAQGRTSKVA</sequence>
<proteinExistence type="predicted"/>
<dbReference type="InterPro" id="IPR051211">
    <property type="entry name" value="PG_lysyltransferase"/>
</dbReference>
<dbReference type="PANTHER" id="PTHR34697:SF2">
    <property type="entry name" value="PHOSPHATIDYLGLYCEROL LYSYLTRANSFERASE"/>
    <property type="match status" value="1"/>
</dbReference>
<evidence type="ECO:0000256" key="3">
    <source>
        <dbReference type="ARBA" id="ARBA00022692"/>
    </source>
</evidence>